<name>A0AAD9KEY3_9ANNE</name>
<keyword evidence="2" id="KW-1185">Reference proteome</keyword>
<dbReference type="GO" id="GO:0005509">
    <property type="term" value="F:calcium ion binding"/>
    <property type="evidence" value="ECO:0007669"/>
    <property type="project" value="InterPro"/>
</dbReference>
<comment type="caution">
    <text evidence="1">The sequence shown here is derived from an EMBL/GenBank/DDBJ whole genome shotgun (WGS) entry which is preliminary data.</text>
</comment>
<dbReference type="GO" id="GO:0007160">
    <property type="term" value="P:cell-matrix adhesion"/>
    <property type="evidence" value="ECO:0007669"/>
    <property type="project" value="InterPro"/>
</dbReference>
<organism evidence="1 2">
    <name type="scientific">Paralvinella palmiformis</name>
    <dbReference type="NCBI Taxonomy" id="53620"/>
    <lineage>
        <taxon>Eukaryota</taxon>
        <taxon>Metazoa</taxon>
        <taxon>Spiralia</taxon>
        <taxon>Lophotrochozoa</taxon>
        <taxon>Annelida</taxon>
        <taxon>Polychaeta</taxon>
        <taxon>Sedentaria</taxon>
        <taxon>Canalipalpata</taxon>
        <taxon>Terebellida</taxon>
        <taxon>Terebelliformia</taxon>
        <taxon>Alvinellidae</taxon>
        <taxon>Paralvinella</taxon>
    </lineage>
</organism>
<dbReference type="AlphaFoldDB" id="A0AAD9KEY3"/>
<dbReference type="GO" id="GO:0005576">
    <property type="term" value="C:extracellular region"/>
    <property type="evidence" value="ECO:0007669"/>
    <property type="project" value="InterPro"/>
</dbReference>
<dbReference type="GO" id="GO:0005764">
    <property type="term" value="C:lysosome"/>
    <property type="evidence" value="ECO:0007669"/>
    <property type="project" value="TreeGrafter"/>
</dbReference>
<evidence type="ECO:0000313" key="2">
    <source>
        <dbReference type="Proteomes" id="UP001208570"/>
    </source>
</evidence>
<dbReference type="InterPro" id="IPR001299">
    <property type="entry name" value="Ependymin"/>
</dbReference>
<dbReference type="PANTHER" id="PTHR10697">
    <property type="entry name" value="MAMMALIAN EPENDYMIN-RELATED PROTEIN 1"/>
    <property type="match status" value="1"/>
</dbReference>
<feature type="non-terminal residue" evidence="1">
    <location>
        <position position="229"/>
    </location>
</feature>
<gene>
    <name evidence="1" type="ORF">LSH36_6g15066</name>
</gene>
<dbReference type="EMBL" id="JAODUP010000006">
    <property type="protein sequence ID" value="KAK2169922.1"/>
    <property type="molecule type" value="Genomic_DNA"/>
</dbReference>
<proteinExistence type="predicted"/>
<sequence>KSDLLYFQPKVTFSYDYTNKRWGYYDEDPYNSSIFTRVAFDYDKNVKILETEDGCYIAPNKGTPMRRQCITANASYDGVYKYGQGEHALPVYQWSYDYGLVPIRSVRLVTKDYCYPVTDMAGIVVKNTWTWITGDPPCNPWEEPKQLLTGKCYKSFKKRENKETVIEFSVPLVTAEYRNLELNASNQDILNIPSHCKRISAVKWGNHERLDDLFRIMLYWFNSDEPIII</sequence>
<protein>
    <submittedName>
        <fullName evidence="1">Uncharacterized protein</fullName>
    </submittedName>
</protein>
<dbReference type="PANTHER" id="PTHR10697:SF1">
    <property type="entry name" value="MAMMALIAN EPENDYMIN-RELATED PROTEIN 1"/>
    <property type="match status" value="1"/>
</dbReference>
<reference evidence="1" key="1">
    <citation type="journal article" date="2023" name="Mol. Biol. Evol.">
        <title>Third-Generation Sequencing Reveals the Adaptive Role of the Epigenome in Three Deep-Sea Polychaetes.</title>
        <authorList>
            <person name="Perez M."/>
            <person name="Aroh O."/>
            <person name="Sun Y."/>
            <person name="Lan Y."/>
            <person name="Juniper S.K."/>
            <person name="Young C.R."/>
            <person name="Angers B."/>
            <person name="Qian P.Y."/>
        </authorList>
    </citation>
    <scope>NUCLEOTIDE SEQUENCE</scope>
    <source>
        <strain evidence="1">P08H-3</strain>
    </source>
</reference>
<accession>A0AAD9KEY3</accession>
<dbReference type="Proteomes" id="UP001208570">
    <property type="component" value="Unassembled WGS sequence"/>
</dbReference>
<evidence type="ECO:0000313" key="1">
    <source>
        <dbReference type="EMBL" id="KAK2169922.1"/>
    </source>
</evidence>